<evidence type="ECO:0000313" key="2">
    <source>
        <dbReference type="Proteomes" id="UP001596074"/>
    </source>
</evidence>
<dbReference type="Proteomes" id="UP001596074">
    <property type="component" value="Unassembled WGS sequence"/>
</dbReference>
<comment type="caution">
    <text evidence="1">The sequence shown here is derived from an EMBL/GenBank/DDBJ whole genome shotgun (WGS) entry which is preliminary data.</text>
</comment>
<keyword evidence="2" id="KW-1185">Reference proteome</keyword>
<dbReference type="EMBL" id="JBHSON010000007">
    <property type="protein sequence ID" value="MFC5745342.1"/>
    <property type="molecule type" value="Genomic_DNA"/>
</dbReference>
<name>A0ABW0ZRR1_9ACTN</name>
<gene>
    <name evidence="1" type="ORF">ACFPZN_06975</name>
</gene>
<reference evidence="2" key="1">
    <citation type="journal article" date="2019" name="Int. J. Syst. Evol. Microbiol.">
        <title>The Global Catalogue of Microorganisms (GCM) 10K type strain sequencing project: providing services to taxonomists for standard genome sequencing and annotation.</title>
        <authorList>
            <consortium name="The Broad Institute Genomics Platform"/>
            <consortium name="The Broad Institute Genome Sequencing Center for Infectious Disease"/>
            <person name="Wu L."/>
            <person name="Ma J."/>
        </authorList>
    </citation>
    <scope>NUCLEOTIDE SEQUENCE [LARGE SCALE GENOMIC DNA]</scope>
    <source>
        <strain evidence="2">KCTC 42087</strain>
    </source>
</reference>
<organism evidence="1 2">
    <name type="scientific">Actinomadura rugatobispora</name>
    <dbReference type="NCBI Taxonomy" id="1994"/>
    <lineage>
        <taxon>Bacteria</taxon>
        <taxon>Bacillati</taxon>
        <taxon>Actinomycetota</taxon>
        <taxon>Actinomycetes</taxon>
        <taxon>Streptosporangiales</taxon>
        <taxon>Thermomonosporaceae</taxon>
        <taxon>Actinomadura</taxon>
    </lineage>
</organism>
<protein>
    <submittedName>
        <fullName evidence="1">Uncharacterized protein</fullName>
    </submittedName>
</protein>
<sequence>MAFLTSDRVAFITGCTVLIDEVLPTRVVSYADERGLMPSAGHKA</sequence>
<dbReference type="RefSeq" id="WP_378280965.1">
    <property type="nucleotide sequence ID" value="NZ_JBHSON010000007.1"/>
</dbReference>
<accession>A0ABW0ZRR1</accession>
<evidence type="ECO:0000313" key="1">
    <source>
        <dbReference type="EMBL" id="MFC5745342.1"/>
    </source>
</evidence>
<proteinExistence type="predicted"/>